<dbReference type="GO" id="GO:0016899">
    <property type="term" value="F:oxidoreductase activity, acting on the CH-OH group of donors, oxygen as acceptor"/>
    <property type="evidence" value="ECO:0007669"/>
    <property type="project" value="InterPro"/>
</dbReference>
<evidence type="ECO:0000313" key="1">
    <source>
        <dbReference type="EMBL" id="CAA2998293.1"/>
    </source>
</evidence>
<dbReference type="Proteomes" id="UP000594638">
    <property type="component" value="Unassembled WGS sequence"/>
</dbReference>
<reference evidence="1 2" key="1">
    <citation type="submission" date="2019-12" db="EMBL/GenBank/DDBJ databases">
        <authorList>
            <person name="Alioto T."/>
            <person name="Alioto T."/>
            <person name="Gomez Garrido J."/>
        </authorList>
    </citation>
    <scope>NUCLEOTIDE SEQUENCE [LARGE SCALE GENOMIC DNA]</scope>
</reference>
<dbReference type="EMBL" id="CACTIH010005587">
    <property type="protein sequence ID" value="CAA2998293.1"/>
    <property type="molecule type" value="Genomic_DNA"/>
</dbReference>
<evidence type="ECO:0000313" key="2">
    <source>
        <dbReference type="Proteomes" id="UP000594638"/>
    </source>
</evidence>
<sequence length="123" mass="14369">MNFHLRKCKDYVMKVNQAETEFWRKLEGYRVGWNDEILGFDCGGQQWVSEICFPVGTLSKPSMKDLEYIEELMQLIEKQNIPVPAPIELRWTACSKSLVSPAYSLCEDDIFSGLIYDHSFRHK</sequence>
<dbReference type="PANTHER" id="PTHR43762:SF1">
    <property type="entry name" value="D-ARABINONO-1,4-LACTONE OXIDASE"/>
    <property type="match status" value="1"/>
</dbReference>
<dbReference type="Gramene" id="OE9A020139T1">
    <property type="protein sequence ID" value="OE9A020139C1"/>
    <property type="gene ID" value="OE9A020139"/>
</dbReference>
<protein>
    <submittedName>
        <fullName evidence="1">L-galactono-1,4-lactone dehydrogenase, mitochondrial</fullName>
    </submittedName>
</protein>
<comment type="caution">
    <text evidence="1">The sequence shown here is derived from an EMBL/GenBank/DDBJ whole genome shotgun (WGS) entry which is preliminary data.</text>
</comment>
<organism evidence="1 2">
    <name type="scientific">Olea europaea subsp. europaea</name>
    <dbReference type="NCBI Taxonomy" id="158383"/>
    <lineage>
        <taxon>Eukaryota</taxon>
        <taxon>Viridiplantae</taxon>
        <taxon>Streptophyta</taxon>
        <taxon>Embryophyta</taxon>
        <taxon>Tracheophyta</taxon>
        <taxon>Spermatophyta</taxon>
        <taxon>Magnoliopsida</taxon>
        <taxon>eudicotyledons</taxon>
        <taxon>Gunneridae</taxon>
        <taxon>Pentapetalae</taxon>
        <taxon>asterids</taxon>
        <taxon>lamiids</taxon>
        <taxon>Lamiales</taxon>
        <taxon>Oleaceae</taxon>
        <taxon>Oleeae</taxon>
        <taxon>Olea</taxon>
    </lineage>
</organism>
<gene>
    <name evidence="1" type="ORF">OLEA9_A020139</name>
</gene>
<proteinExistence type="predicted"/>
<dbReference type="PANTHER" id="PTHR43762">
    <property type="entry name" value="L-GULONOLACTONE OXIDASE"/>
    <property type="match status" value="1"/>
</dbReference>
<dbReference type="InterPro" id="IPR010031">
    <property type="entry name" value="FAD_lactone_oxidase-like"/>
</dbReference>
<dbReference type="OrthoDB" id="1750894at2759"/>
<keyword evidence="2" id="KW-1185">Reference proteome</keyword>
<dbReference type="AlphaFoldDB" id="A0A8S0SZN2"/>
<name>A0A8S0SZN2_OLEEU</name>
<accession>A0A8S0SZN2</accession>